<dbReference type="EMBL" id="CAADRP010002263">
    <property type="protein sequence ID" value="VFU64898.1"/>
    <property type="molecule type" value="Genomic_DNA"/>
</dbReference>
<feature type="signal peptide" evidence="1">
    <location>
        <begin position="1"/>
        <end position="21"/>
    </location>
</feature>
<evidence type="ECO:0000256" key="1">
    <source>
        <dbReference type="SAM" id="SignalP"/>
    </source>
</evidence>
<dbReference type="InterPro" id="IPR011032">
    <property type="entry name" value="GroES-like_sf"/>
</dbReference>
<protein>
    <recommendedName>
        <fullName evidence="3">Alcohol dehydrogenase N-terminal domain-containing protein</fullName>
    </recommendedName>
</protein>
<organism evidence="2">
    <name type="scientific">Salix viminalis</name>
    <name type="common">Common osier</name>
    <name type="synonym">Basket willow</name>
    <dbReference type="NCBI Taxonomy" id="40686"/>
    <lineage>
        <taxon>Eukaryota</taxon>
        <taxon>Viridiplantae</taxon>
        <taxon>Streptophyta</taxon>
        <taxon>Embryophyta</taxon>
        <taxon>Tracheophyta</taxon>
        <taxon>Spermatophyta</taxon>
        <taxon>Magnoliopsida</taxon>
        <taxon>eudicotyledons</taxon>
        <taxon>Gunneridae</taxon>
        <taxon>Pentapetalae</taxon>
        <taxon>rosids</taxon>
        <taxon>fabids</taxon>
        <taxon>Malpighiales</taxon>
        <taxon>Salicaceae</taxon>
        <taxon>Saliceae</taxon>
        <taxon>Salix</taxon>
    </lineage>
</organism>
<dbReference type="InterPro" id="IPR052733">
    <property type="entry name" value="Chloroplast_QOR"/>
</dbReference>
<evidence type="ECO:0008006" key="3">
    <source>
        <dbReference type="Google" id="ProtNLM"/>
    </source>
</evidence>
<reference evidence="2" key="1">
    <citation type="submission" date="2019-03" db="EMBL/GenBank/DDBJ databases">
        <authorList>
            <person name="Mank J."/>
            <person name="Almeida P."/>
        </authorList>
    </citation>
    <scope>NUCLEOTIDE SEQUENCE</scope>
    <source>
        <strain evidence="2">78183</strain>
    </source>
</reference>
<accession>A0A6N2NLA2</accession>
<dbReference type="PANTHER" id="PTHR44013:SF1">
    <property type="entry name" value="ZINC-TYPE ALCOHOL DEHYDROGENASE-LIKE PROTEIN C16A3.02C"/>
    <property type="match status" value="1"/>
</dbReference>
<dbReference type="AlphaFoldDB" id="A0A6N2NLA2"/>
<proteinExistence type="predicted"/>
<dbReference type="SUPFAM" id="SSF50129">
    <property type="entry name" value="GroES-like"/>
    <property type="match status" value="1"/>
</dbReference>
<gene>
    <name evidence="2" type="ORF">SVIM_LOCUS497067</name>
</gene>
<keyword evidence="1" id="KW-0732">Signal</keyword>
<name>A0A6N2NLA2_SALVM</name>
<evidence type="ECO:0000313" key="2">
    <source>
        <dbReference type="EMBL" id="VFU64898.1"/>
    </source>
</evidence>
<dbReference type="Gene3D" id="3.90.180.10">
    <property type="entry name" value="Medium-chain alcohol dehydrogenases, catalytic domain"/>
    <property type="match status" value="1"/>
</dbReference>
<sequence length="89" mass="10199">MMWFGCCILFIFVPQFSPAYCSIVEVPVPSAKKDEVLIKVEATSLNPYDLNIQKGVARPFLPRSFPYIPTNRSTPSMFMKLDFYLVEVD</sequence>
<feature type="chain" id="PRO_5026838608" description="Alcohol dehydrogenase N-terminal domain-containing protein" evidence="1">
    <location>
        <begin position="22"/>
        <end position="89"/>
    </location>
</feature>
<dbReference type="PANTHER" id="PTHR44013">
    <property type="entry name" value="ZINC-TYPE ALCOHOL DEHYDROGENASE-LIKE PROTEIN C16A3.02C"/>
    <property type="match status" value="1"/>
</dbReference>